<dbReference type="GO" id="GO:0005634">
    <property type="term" value="C:nucleus"/>
    <property type="evidence" value="ECO:0007669"/>
    <property type="project" value="TreeGrafter"/>
</dbReference>
<dbReference type="GO" id="GO:0061630">
    <property type="term" value="F:ubiquitin protein ligase activity"/>
    <property type="evidence" value="ECO:0007669"/>
    <property type="project" value="TreeGrafter"/>
</dbReference>
<dbReference type="SUPFAM" id="SSF161219">
    <property type="entry name" value="CHY zinc finger-like"/>
    <property type="match status" value="1"/>
</dbReference>
<evidence type="ECO:0000256" key="1">
    <source>
        <dbReference type="ARBA" id="ARBA00022723"/>
    </source>
</evidence>
<keyword evidence="1" id="KW-0479">Metal-binding</keyword>
<reference evidence="6" key="1">
    <citation type="submission" date="2015-07" db="EMBL/GenBank/DDBJ databases">
        <title>Adaptation to a free-living lifestyle via gene acquisitions in the diplomonad Trepomonas sp. PC1.</title>
        <authorList>
            <person name="Xu F."/>
            <person name="Jerlstrom-Hultqvist J."/>
            <person name="Kolisko M."/>
            <person name="Simpson A.G.B."/>
            <person name="Roger A.J."/>
            <person name="Svard S.G."/>
            <person name="Andersson J.O."/>
        </authorList>
    </citation>
    <scope>NUCLEOTIDE SEQUENCE</scope>
    <source>
        <strain evidence="6">PC1</strain>
    </source>
</reference>
<evidence type="ECO:0000256" key="2">
    <source>
        <dbReference type="ARBA" id="ARBA00022771"/>
    </source>
</evidence>
<feature type="domain" description="CHY-type" evidence="5">
    <location>
        <begin position="1"/>
        <end position="43"/>
    </location>
</feature>
<feature type="non-terminal residue" evidence="6">
    <location>
        <position position="1"/>
    </location>
</feature>
<gene>
    <name evidence="6" type="ORF">TPC1_11089</name>
</gene>
<evidence type="ECO:0000256" key="3">
    <source>
        <dbReference type="ARBA" id="ARBA00022833"/>
    </source>
</evidence>
<dbReference type="GO" id="GO:0008270">
    <property type="term" value="F:zinc ion binding"/>
    <property type="evidence" value="ECO:0007669"/>
    <property type="project" value="UniProtKB-KW"/>
</dbReference>
<dbReference type="EMBL" id="GDID01000817">
    <property type="protein sequence ID" value="JAP95789.1"/>
    <property type="molecule type" value="Transcribed_RNA"/>
</dbReference>
<dbReference type="GO" id="GO:0016567">
    <property type="term" value="P:protein ubiquitination"/>
    <property type="evidence" value="ECO:0007669"/>
    <property type="project" value="TreeGrafter"/>
</dbReference>
<name>A0A146KKM6_9EUKA</name>
<dbReference type="InterPro" id="IPR037274">
    <property type="entry name" value="Znf_CHY_sf"/>
</dbReference>
<dbReference type="PANTHER" id="PTHR21319">
    <property type="entry name" value="RING FINGER AND CHY ZINC FINGER DOMAIN-CONTAINING PROTEIN 1"/>
    <property type="match status" value="1"/>
</dbReference>
<accession>A0A146KKM6</accession>
<dbReference type="AlphaFoldDB" id="A0A146KKM6"/>
<dbReference type="InterPro" id="IPR008913">
    <property type="entry name" value="Znf_CHY"/>
</dbReference>
<dbReference type="PANTHER" id="PTHR21319:SF53">
    <property type="entry name" value="RING FINGER AND CHY ZINC FINGER DOMAIN-CONTAINING PROTEIN 1"/>
    <property type="match status" value="1"/>
</dbReference>
<evidence type="ECO:0000313" key="6">
    <source>
        <dbReference type="EMBL" id="JAP95789.1"/>
    </source>
</evidence>
<proteinExistence type="predicted"/>
<organism evidence="6">
    <name type="scientific">Trepomonas sp. PC1</name>
    <dbReference type="NCBI Taxonomy" id="1076344"/>
    <lineage>
        <taxon>Eukaryota</taxon>
        <taxon>Metamonada</taxon>
        <taxon>Diplomonadida</taxon>
        <taxon>Hexamitidae</taxon>
        <taxon>Hexamitinae</taxon>
        <taxon>Trepomonas</taxon>
    </lineage>
</organism>
<protein>
    <submittedName>
        <fullName evidence="6">CHY zinc finger domain-containing protein</fullName>
    </submittedName>
</protein>
<sequence length="244" mass="28113">ACQKCHDDAVLSHLLQSHHITHMHCLLCDKMSPIGKTCQHCHQKVSEIYCAKCKHLSMIPQPTKHCDRCNQCFTLQCACNDTLQTQNCFVCQEKLDDRMHFLKKLDCQCQVHAECFQKLALQSKKVCVCGKLMFEEDKAAALAKYSEQKVKLQKLMKITEFKCMQCSQKSFDLGDILLCHNCFSANVKQIQVLKVAGLSFGAKTRMNDLQFRQFRQEILSREFTVQEYLDAFRSAYQMIAPVVK</sequence>
<dbReference type="PROSITE" id="PS51266">
    <property type="entry name" value="ZF_CHY"/>
    <property type="match status" value="1"/>
</dbReference>
<keyword evidence="3" id="KW-0862">Zinc</keyword>
<evidence type="ECO:0000256" key="4">
    <source>
        <dbReference type="PROSITE-ProRule" id="PRU00601"/>
    </source>
</evidence>
<keyword evidence="2 4" id="KW-0863">Zinc-finger</keyword>
<evidence type="ECO:0000259" key="5">
    <source>
        <dbReference type="PROSITE" id="PS51266"/>
    </source>
</evidence>
<dbReference type="GO" id="GO:0006511">
    <property type="term" value="P:ubiquitin-dependent protein catabolic process"/>
    <property type="evidence" value="ECO:0007669"/>
    <property type="project" value="TreeGrafter"/>
</dbReference>